<reference evidence="10 11" key="1">
    <citation type="journal article" date="2023" name="Genome Announc.">
        <title>Pan-Genome Analyses of the Genus Cohnella and Proposal of the Novel Species Cohnella silvisoli sp. nov., Isolated from Forest Soil.</title>
        <authorList>
            <person name="Wang C."/>
            <person name="Mao L."/>
            <person name="Bao G."/>
            <person name="Zhu H."/>
        </authorList>
    </citation>
    <scope>NUCLEOTIDE SEQUENCE [LARGE SCALE GENOMIC DNA]</scope>
    <source>
        <strain evidence="10 11">NL03-T5-1</strain>
    </source>
</reference>
<dbReference type="Pfam" id="PF02929">
    <property type="entry name" value="Bgal_small_N"/>
    <property type="match status" value="1"/>
</dbReference>
<evidence type="ECO:0000256" key="2">
    <source>
        <dbReference type="ARBA" id="ARBA00007401"/>
    </source>
</evidence>
<dbReference type="RefSeq" id="WP_232185816.1">
    <property type="nucleotide sequence ID" value="NZ_JAIOAP010000006.1"/>
</dbReference>
<dbReference type="InterPro" id="IPR006102">
    <property type="entry name" value="Ig-like_GH2"/>
</dbReference>
<dbReference type="InterPro" id="IPR006104">
    <property type="entry name" value="Glyco_hydro_2_N"/>
</dbReference>
<evidence type="ECO:0000256" key="1">
    <source>
        <dbReference type="ARBA" id="ARBA00001412"/>
    </source>
</evidence>
<dbReference type="SUPFAM" id="SSF49303">
    <property type="entry name" value="beta-Galactosidase/glucuronidase domain"/>
    <property type="match status" value="2"/>
</dbReference>
<feature type="domain" description="Beta galactosidase small chain/" evidence="9">
    <location>
        <begin position="734"/>
        <end position="1008"/>
    </location>
</feature>
<evidence type="ECO:0000259" key="9">
    <source>
        <dbReference type="SMART" id="SM01038"/>
    </source>
</evidence>
<dbReference type="Gene3D" id="2.70.98.10">
    <property type="match status" value="1"/>
</dbReference>
<dbReference type="InterPro" id="IPR014718">
    <property type="entry name" value="GH-type_carb-bd"/>
</dbReference>
<dbReference type="InterPro" id="IPR023232">
    <property type="entry name" value="Glyco_hydro_2_AS"/>
</dbReference>
<dbReference type="InterPro" id="IPR004199">
    <property type="entry name" value="B-gal_small/dom_5"/>
</dbReference>
<organism evidence="10 11">
    <name type="scientific">Cohnella silvisoli</name>
    <dbReference type="NCBI Taxonomy" id="2873699"/>
    <lineage>
        <taxon>Bacteria</taxon>
        <taxon>Bacillati</taxon>
        <taxon>Bacillota</taxon>
        <taxon>Bacilli</taxon>
        <taxon>Bacillales</taxon>
        <taxon>Paenibacillaceae</taxon>
        <taxon>Cohnella</taxon>
    </lineage>
</organism>
<evidence type="ECO:0000313" key="10">
    <source>
        <dbReference type="EMBL" id="MEQ4483451.1"/>
    </source>
</evidence>
<dbReference type="EC" id="3.2.1.23" evidence="3 8"/>
<dbReference type="InterPro" id="IPR036156">
    <property type="entry name" value="Beta-gal/glucu_dom_sf"/>
</dbReference>
<dbReference type="Gene3D" id="2.60.120.260">
    <property type="entry name" value="Galactose-binding domain-like"/>
    <property type="match status" value="1"/>
</dbReference>
<dbReference type="InterPro" id="IPR023230">
    <property type="entry name" value="Glyco_hydro_2_CS"/>
</dbReference>
<accession>A0ABV1KTZ2</accession>
<dbReference type="Pfam" id="PF16353">
    <property type="entry name" value="LacZ_4"/>
    <property type="match status" value="1"/>
</dbReference>
<evidence type="ECO:0000256" key="8">
    <source>
        <dbReference type="RuleBase" id="RU361154"/>
    </source>
</evidence>
<dbReference type="SUPFAM" id="SSF51445">
    <property type="entry name" value="(Trans)glycosidases"/>
    <property type="match status" value="1"/>
</dbReference>
<dbReference type="Gene3D" id="3.20.20.80">
    <property type="entry name" value="Glycosidases"/>
    <property type="match status" value="1"/>
</dbReference>
<evidence type="ECO:0000256" key="7">
    <source>
        <dbReference type="ARBA" id="ARBA00032230"/>
    </source>
</evidence>
<dbReference type="EMBL" id="JASKHM010000007">
    <property type="protein sequence ID" value="MEQ4483451.1"/>
    <property type="molecule type" value="Genomic_DNA"/>
</dbReference>
<evidence type="ECO:0000256" key="6">
    <source>
        <dbReference type="ARBA" id="ARBA00023295"/>
    </source>
</evidence>
<dbReference type="Proteomes" id="UP001493487">
    <property type="component" value="Unassembled WGS sequence"/>
</dbReference>
<evidence type="ECO:0000256" key="4">
    <source>
        <dbReference type="ARBA" id="ARBA00013303"/>
    </source>
</evidence>
<protein>
    <recommendedName>
        <fullName evidence="4 8">Beta-galactosidase</fullName>
        <ecNumber evidence="3 8">3.2.1.23</ecNumber>
    </recommendedName>
    <alternativeName>
        <fullName evidence="7 8">Lactase</fullName>
    </alternativeName>
</protein>
<dbReference type="PANTHER" id="PTHR46323">
    <property type="entry name" value="BETA-GALACTOSIDASE"/>
    <property type="match status" value="1"/>
</dbReference>
<evidence type="ECO:0000256" key="5">
    <source>
        <dbReference type="ARBA" id="ARBA00022801"/>
    </source>
</evidence>
<dbReference type="SUPFAM" id="SSF49785">
    <property type="entry name" value="Galactose-binding domain-like"/>
    <property type="match status" value="1"/>
</dbReference>
<dbReference type="PROSITE" id="PS00608">
    <property type="entry name" value="GLYCOSYL_HYDROL_F2_2"/>
    <property type="match status" value="1"/>
</dbReference>
<dbReference type="InterPro" id="IPR006103">
    <property type="entry name" value="Glyco_hydro_2_cat"/>
</dbReference>
<dbReference type="PANTHER" id="PTHR46323:SF2">
    <property type="entry name" value="BETA-GALACTOSIDASE"/>
    <property type="match status" value="1"/>
</dbReference>
<dbReference type="InterPro" id="IPR050347">
    <property type="entry name" value="Bact_Beta-galactosidase"/>
</dbReference>
<proteinExistence type="inferred from homology"/>
<dbReference type="InterPro" id="IPR032312">
    <property type="entry name" value="LacZ_4"/>
</dbReference>
<dbReference type="Pfam" id="PF02836">
    <property type="entry name" value="Glyco_hydro_2_C"/>
    <property type="match status" value="1"/>
</dbReference>
<dbReference type="PRINTS" id="PR00132">
    <property type="entry name" value="GLHYDRLASE2"/>
</dbReference>
<keyword evidence="11" id="KW-1185">Reference proteome</keyword>
<gene>
    <name evidence="10" type="ORF">QJS35_13730</name>
</gene>
<dbReference type="InterPro" id="IPR006101">
    <property type="entry name" value="Glyco_hydro_2"/>
</dbReference>
<dbReference type="Pfam" id="PF00703">
    <property type="entry name" value="Glyco_hydro_2"/>
    <property type="match status" value="1"/>
</dbReference>
<dbReference type="Gene3D" id="2.60.40.10">
    <property type="entry name" value="Immunoglobulins"/>
    <property type="match status" value="2"/>
</dbReference>
<dbReference type="InterPro" id="IPR013783">
    <property type="entry name" value="Ig-like_fold"/>
</dbReference>
<keyword evidence="6 8" id="KW-0326">Glycosidase</keyword>
<dbReference type="InterPro" id="IPR011013">
    <property type="entry name" value="Gal_mutarotase_sf_dom"/>
</dbReference>
<dbReference type="InterPro" id="IPR008979">
    <property type="entry name" value="Galactose-bd-like_sf"/>
</dbReference>
<comment type="catalytic activity">
    <reaction evidence="1 8">
        <text>Hydrolysis of terminal non-reducing beta-D-galactose residues in beta-D-galactosides.</text>
        <dbReference type="EC" id="3.2.1.23"/>
    </reaction>
</comment>
<dbReference type="Pfam" id="PF02837">
    <property type="entry name" value="Glyco_hydro_2_N"/>
    <property type="match status" value="1"/>
</dbReference>
<dbReference type="PROSITE" id="PS00719">
    <property type="entry name" value="GLYCOSYL_HYDROL_F2_1"/>
    <property type="match status" value="1"/>
</dbReference>
<comment type="caution">
    <text evidence="10">The sequence shown here is derived from an EMBL/GenBank/DDBJ whole genome shotgun (WGS) entry which is preliminary data.</text>
</comment>
<dbReference type="InterPro" id="IPR017853">
    <property type="entry name" value="GH"/>
</dbReference>
<dbReference type="SUPFAM" id="SSF74650">
    <property type="entry name" value="Galactose mutarotase-like"/>
    <property type="match status" value="1"/>
</dbReference>
<keyword evidence="5 8" id="KW-0378">Hydrolase</keyword>
<sequence length="1015" mass="116581">MISIQKYWEDPNVLQVNRQAPRAYYIPYADERSAKSGKRGHSPFYQTLNGKWKFQYHSGVNNVEQLFYEEAADISGWDDLIVPSCWQVKGYDQLQYTNINYPFPCDPPFVPDDNPAGLYVREFNVANEWSDKDKYIVFEGVNSCFYLWVNGAFAGYSQGSRIPAEFNVSALLRSGKNRIAVMVLKWCDGSYLEDQDLWRYSGIFRDVYVLARDAAHIRDVFNKQSFENGFRKAVLETEIETTGKLEISAELKDAQGNVVGSAPTVVVDGKSTLRFELTNPIMWNAEKPYLYRLYVRSAEGEVLQFPVGFRKVEITEGEFRINGQAVKLKGVNRHDSHPELGQTIPIHHMVKDLVLMKRHNINTIRTSHYPNDSRFMELCNEYGFYVVDEADLECHGMGTASEDGDAHGLSRDPSWKAAFVERAARMVERDKNHPCVVMWSLGNESGYDFNHIAMAEWIKQRDPSIPVHYEGAAPHYEGNPNVEYLDLESRMYTSVKEIEAYARDENRVLPLFLCEYSHAMGNGPGDLKDYWDVIYRYPKLMGGCVWEWSDHGIKTETEDGTPYYAYGGDFGDKPNDGNFCIDGLISPDRKPHTGLLELKKVIAPIRIEQQDLRTGSIKVTNLYDFIDLSHVGIFWKLEQDGHIIRQGQLDNIDAAPHSSQILALPYDLSGMSTDRFVLTLSCWLKEETVWAEAGHEITFEQFEWGVEQRTVTETSFKHKHSSSIEVEQSGQWLTVEGFDFRHVFDLRDGTVHRISRHGVDMLEAPSKFSIWRAPLDNDMHAKEKWLEEGYDRTVMKTYQCEWERTEDGSVEIRTRFSLGAVSRFNILSGETNWIVNGSGEITMRVNAKFAEGRKLPYLPRFGLRLSMPEGMEEVEYFGFGPHESYVDKRQSVKRGRYLTTVDEMFENYIMPQENGSRYGTEWAVVSNELGMGLRFSVTDGFSFNASHFAPEDLTKAAHNYELAKVKRKETIVHLDYRMSGVGSNSCGPELAEPYRLNDKEFQFELRLMPVFKEDE</sequence>
<name>A0ABV1KTZ2_9BACL</name>
<dbReference type="SMART" id="SM01038">
    <property type="entry name" value="Bgal_small_N"/>
    <property type="match status" value="1"/>
</dbReference>
<evidence type="ECO:0000256" key="3">
    <source>
        <dbReference type="ARBA" id="ARBA00012756"/>
    </source>
</evidence>
<comment type="similarity">
    <text evidence="2 8">Belongs to the glycosyl hydrolase 2 family.</text>
</comment>
<evidence type="ECO:0000313" key="11">
    <source>
        <dbReference type="Proteomes" id="UP001493487"/>
    </source>
</evidence>
<dbReference type="GO" id="GO:0016787">
    <property type="term" value="F:hydrolase activity"/>
    <property type="evidence" value="ECO:0007669"/>
    <property type="project" value="UniProtKB-KW"/>
</dbReference>